<comment type="caution">
    <text evidence="3">The sequence shown here is derived from an EMBL/GenBank/DDBJ whole genome shotgun (WGS) entry which is preliminary data.</text>
</comment>
<protein>
    <recommendedName>
        <fullName evidence="5">Arylamine N-acetyltransferase</fullName>
    </recommendedName>
</protein>
<evidence type="ECO:0000256" key="2">
    <source>
        <dbReference type="RuleBase" id="RU003452"/>
    </source>
</evidence>
<gene>
    <name evidence="3" type="ORF">CF651_07615</name>
</gene>
<dbReference type="EMBL" id="NMQW01000011">
    <property type="protein sequence ID" value="OXM87001.1"/>
    <property type="molecule type" value="Genomic_DNA"/>
</dbReference>
<dbReference type="SUPFAM" id="SSF54001">
    <property type="entry name" value="Cysteine proteinases"/>
    <property type="match status" value="1"/>
</dbReference>
<dbReference type="OrthoDB" id="2845539at2"/>
<accession>A0A229UUR6</accession>
<keyword evidence="4" id="KW-1185">Reference proteome</keyword>
<dbReference type="PANTHER" id="PTHR11786">
    <property type="entry name" value="N-HYDROXYARYLAMINE O-ACETYLTRANSFERASE"/>
    <property type="match status" value="1"/>
</dbReference>
<evidence type="ECO:0000256" key="1">
    <source>
        <dbReference type="ARBA" id="ARBA00006547"/>
    </source>
</evidence>
<dbReference type="InterPro" id="IPR001447">
    <property type="entry name" value="Arylamine_N-AcTrfase"/>
</dbReference>
<reference evidence="3 4" key="1">
    <citation type="submission" date="2017-07" db="EMBL/GenBank/DDBJ databases">
        <title>Genome sequencing and assembly of Paenibacillus rigui.</title>
        <authorList>
            <person name="Mayilraj S."/>
        </authorList>
    </citation>
    <scope>NUCLEOTIDE SEQUENCE [LARGE SCALE GENOMIC DNA]</scope>
    <source>
        <strain evidence="3 4">JCM 16352</strain>
    </source>
</reference>
<evidence type="ECO:0000313" key="3">
    <source>
        <dbReference type="EMBL" id="OXM87001.1"/>
    </source>
</evidence>
<name>A0A229UUR6_9BACL</name>
<dbReference type="GO" id="GO:0016407">
    <property type="term" value="F:acetyltransferase activity"/>
    <property type="evidence" value="ECO:0007669"/>
    <property type="project" value="InterPro"/>
</dbReference>
<dbReference type="Gene3D" id="3.30.2140.20">
    <property type="match status" value="1"/>
</dbReference>
<dbReference type="PRINTS" id="PR01543">
    <property type="entry name" value="ANATRNSFRASE"/>
</dbReference>
<organism evidence="3 4">
    <name type="scientific">Paenibacillus rigui</name>
    <dbReference type="NCBI Taxonomy" id="554312"/>
    <lineage>
        <taxon>Bacteria</taxon>
        <taxon>Bacillati</taxon>
        <taxon>Bacillota</taxon>
        <taxon>Bacilli</taxon>
        <taxon>Bacillales</taxon>
        <taxon>Paenibacillaceae</taxon>
        <taxon>Paenibacillus</taxon>
    </lineage>
</organism>
<dbReference type="Proteomes" id="UP000215509">
    <property type="component" value="Unassembled WGS sequence"/>
</dbReference>
<evidence type="ECO:0008006" key="5">
    <source>
        <dbReference type="Google" id="ProtNLM"/>
    </source>
</evidence>
<proteinExistence type="inferred from homology"/>
<dbReference type="InterPro" id="IPR038765">
    <property type="entry name" value="Papain-like_cys_pep_sf"/>
</dbReference>
<dbReference type="Pfam" id="PF00797">
    <property type="entry name" value="Acetyltransf_2"/>
    <property type="match status" value="1"/>
</dbReference>
<sequence length="273" mass="31799">MDEKLQDRYLSCLEIERQAPALEYLRRLTKLHLHRFPFENISKLHYYMHQGKIGLGWLPSLETFLDHFEKNGLGGNCYILNAHFGSLLRSLGFQVELVRAMGGNIHLANKVTVEGRSYYVDVGYGAPLFEPLYLEEQPRFSRCGEEVEIVRLKADRFMIDRRTNGQSFVTKTIEWAPVSLESFEEAITHSLRDEDENPFMRRIVATLYKQGAAYSVINQKLLIKKNTGTEVHEYINKPEWMDMMSVTFGFTEDMLDQALEFVENRAGYARFFM</sequence>
<dbReference type="AlphaFoldDB" id="A0A229UUR6"/>
<dbReference type="InterPro" id="IPR053710">
    <property type="entry name" value="Arylamine_NAT_domain_sf"/>
</dbReference>
<evidence type="ECO:0000313" key="4">
    <source>
        <dbReference type="Proteomes" id="UP000215509"/>
    </source>
</evidence>
<dbReference type="PANTHER" id="PTHR11786:SF0">
    <property type="entry name" value="ARYLAMINE N-ACETYLTRANSFERASE 4-RELATED"/>
    <property type="match status" value="1"/>
</dbReference>
<dbReference type="RefSeq" id="WP_094014260.1">
    <property type="nucleotide sequence ID" value="NZ_NMQW01000011.1"/>
</dbReference>
<comment type="similarity">
    <text evidence="1 2">Belongs to the arylamine N-acetyltransferase family.</text>
</comment>